<dbReference type="SUPFAM" id="SSF52266">
    <property type="entry name" value="SGNH hydrolase"/>
    <property type="match status" value="1"/>
</dbReference>
<name>A0AAN9UVN6_9PEZI</name>
<dbReference type="GO" id="GO:0016788">
    <property type="term" value="F:hydrolase activity, acting on ester bonds"/>
    <property type="evidence" value="ECO:0007669"/>
    <property type="project" value="InterPro"/>
</dbReference>
<evidence type="ECO:0000313" key="3">
    <source>
        <dbReference type="EMBL" id="KAK7750044.1"/>
    </source>
</evidence>
<dbReference type="EMBL" id="JAKJXP020000071">
    <property type="protein sequence ID" value="KAK7750044.1"/>
    <property type="molecule type" value="Genomic_DNA"/>
</dbReference>
<feature type="chain" id="PRO_5043042920" description="Acetylesterase" evidence="2">
    <location>
        <begin position="18"/>
        <end position="338"/>
    </location>
</feature>
<reference evidence="3 4" key="1">
    <citation type="submission" date="2024-02" db="EMBL/GenBank/DDBJ databases">
        <title>De novo assembly and annotation of 12 fungi associated with fruit tree decline syndrome in Ontario, Canada.</title>
        <authorList>
            <person name="Sulman M."/>
            <person name="Ellouze W."/>
            <person name="Ilyukhin E."/>
        </authorList>
    </citation>
    <scope>NUCLEOTIDE SEQUENCE [LARGE SCALE GENOMIC DNA]</scope>
    <source>
        <strain evidence="3 4">M11/M66-122</strain>
    </source>
</reference>
<sequence>MLLLLQTLLLSAGVTVAVRNQGLEGIDNLIVFGDSFSDQGRLSWFTDRQEAPPTGTFIHPSNKTASGGHSWPYFASQALKATVYNYAVGGATCTNKLAPRKSPPPKTPFPSVAEYQVPAFQNDTEWKNESTGTNTLYEDDDGEPTRRPENTVYALWIGTNDLGLDGFLTDSQWKRQKPNATVARDFTDCVWGIFDALYDAGGRHFVLFNLIPLERTPLYAAPRRGGAAQTDFWMAKLEHNTTAVEHRMREATAAANVAFEYGAPFHLLVRRRWPGATFALLDAHRLLAGLMDGDDNDKKKRARFEKPAAGPREWYFRCAGDGEFHCKPDKRPLASFMW</sequence>
<organism evidence="3 4">
    <name type="scientific">Diatrype stigma</name>
    <dbReference type="NCBI Taxonomy" id="117547"/>
    <lineage>
        <taxon>Eukaryota</taxon>
        <taxon>Fungi</taxon>
        <taxon>Dikarya</taxon>
        <taxon>Ascomycota</taxon>
        <taxon>Pezizomycotina</taxon>
        <taxon>Sordariomycetes</taxon>
        <taxon>Xylariomycetidae</taxon>
        <taxon>Xylariales</taxon>
        <taxon>Diatrypaceae</taxon>
        <taxon>Diatrype</taxon>
    </lineage>
</organism>
<feature type="compositionally biased region" description="Polar residues" evidence="1">
    <location>
        <begin position="125"/>
        <end position="136"/>
    </location>
</feature>
<keyword evidence="2" id="KW-0732">Signal</keyword>
<comment type="caution">
    <text evidence="3">The sequence shown here is derived from an EMBL/GenBank/DDBJ whole genome shotgun (WGS) entry which is preliminary data.</text>
</comment>
<feature type="region of interest" description="Disordered" evidence="1">
    <location>
        <begin position="125"/>
        <end position="146"/>
    </location>
</feature>
<dbReference type="InterPro" id="IPR036514">
    <property type="entry name" value="SGNH_hydro_sf"/>
</dbReference>
<keyword evidence="4" id="KW-1185">Reference proteome</keyword>
<gene>
    <name evidence="3" type="ORF">SLS62_008037</name>
</gene>
<proteinExistence type="predicted"/>
<dbReference type="InterPro" id="IPR001087">
    <property type="entry name" value="GDSL"/>
</dbReference>
<dbReference type="Proteomes" id="UP001320420">
    <property type="component" value="Unassembled WGS sequence"/>
</dbReference>
<evidence type="ECO:0000256" key="2">
    <source>
        <dbReference type="SAM" id="SignalP"/>
    </source>
</evidence>
<dbReference type="Pfam" id="PF00657">
    <property type="entry name" value="Lipase_GDSL"/>
    <property type="match status" value="1"/>
</dbReference>
<protein>
    <recommendedName>
        <fullName evidence="5">Acetylesterase</fullName>
    </recommendedName>
</protein>
<dbReference type="Gene3D" id="3.40.50.1110">
    <property type="entry name" value="SGNH hydrolase"/>
    <property type="match status" value="1"/>
</dbReference>
<feature type="signal peptide" evidence="2">
    <location>
        <begin position="1"/>
        <end position="17"/>
    </location>
</feature>
<accession>A0AAN9UVN6</accession>
<dbReference type="AlphaFoldDB" id="A0AAN9UVN6"/>
<evidence type="ECO:0000313" key="4">
    <source>
        <dbReference type="Proteomes" id="UP001320420"/>
    </source>
</evidence>
<evidence type="ECO:0000256" key="1">
    <source>
        <dbReference type="SAM" id="MobiDB-lite"/>
    </source>
</evidence>
<evidence type="ECO:0008006" key="5">
    <source>
        <dbReference type="Google" id="ProtNLM"/>
    </source>
</evidence>